<evidence type="ECO:0000313" key="6">
    <source>
        <dbReference type="Proteomes" id="UP000649829"/>
    </source>
</evidence>
<feature type="signal peptide" evidence="3">
    <location>
        <begin position="1"/>
        <end position="21"/>
    </location>
</feature>
<dbReference type="Pfam" id="PF13778">
    <property type="entry name" value="DUF4174"/>
    <property type="match status" value="1"/>
</dbReference>
<accession>A0A917SJU1</accession>
<keyword evidence="1 3" id="KW-0732">Signal</keyword>
<dbReference type="AlphaFoldDB" id="A0A917SJU1"/>
<dbReference type="RefSeq" id="WP_036538252.1">
    <property type="nucleotide sequence ID" value="NZ_BMLF01000001.1"/>
</dbReference>
<dbReference type="Proteomes" id="UP000649829">
    <property type="component" value="Unassembled WGS sequence"/>
</dbReference>
<feature type="chain" id="PRO_5037157437" description="DUF4174 domain-containing protein" evidence="3">
    <location>
        <begin position="22"/>
        <end position="150"/>
    </location>
</feature>
<feature type="region of interest" description="Disordered" evidence="2">
    <location>
        <begin position="127"/>
        <end position="150"/>
    </location>
</feature>
<reference evidence="5" key="2">
    <citation type="submission" date="2020-09" db="EMBL/GenBank/DDBJ databases">
        <authorList>
            <person name="Sun Q."/>
            <person name="Zhou Y."/>
        </authorList>
    </citation>
    <scope>NUCLEOTIDE SEQUENCE</scope>
    <source>
        <strain evidence="5">CGMCC 1.6293</strain>
    </source>
</reference>
<protein>
    <recommendedName>
        <fullName evidence="4">DUF4174 domain-containing protein</fullName>
    </recommendedName>
</protein>
<organism evidence="5 6">
    <name type="scientific">Pseudooceanicola nanhaiensis</name>
    <dbReference type="NCBI Taxonomy" id="375761"/>
    <lineage>
        <taxon>Bacteria</taxon>
        <taxon>Pseudomonadati</taxon>
        <taxon>Pseudomonadota</taxon>
        <taxon>Alphaproteobacteria</taxon>
        <taxon>Rhodobacterales</taxon>
        <taxon>Paracoccaceae</taxon>
        <taxon>Pseudooceanicola</taxon>
    </lineage>
</organism>
<evidence type="ECO:0000313" key="5">
    <source>
        <dbReference type="EMBL" id="GGL85934.1"/>
    </source>
</evidence>
<dbReference type="EMBL" id="BMLF01000001">
    <property type="protein sequence ID" value="GGL85934.1"/>
    <property type="molecule type" value="Genomic_DNA"/>
</dbReference>
<evidence type="ECO:0000256" key="2">
    <source>
        <dbReference type="SAM" id="MobiDB-lite"/>
    </source>
</evidence>
<gene>
    <name evidence="5" type="ORF">GCM10011534_04780</name>
</gene>
<proteinExistence type="predicted"/>
<sequence length="150" mass="17206">MKPFTTLALALTLALPLQATAAADPEQEPLFVEAGDLELDAFRWEKRPVVVFADSPLDPMFRRQMEALELRPDELRDRDVIVITDTDPDAPSPIRQALRPRGFMMVLIGKDGQIKLRKPQPWDVREISRSIDKLPDRQQEIRDRRAAPIR</sequence>
<reference evidence="5" key="1">
    <citation type="journal article" date="2014" name="Int. J. Syst. Evol. Microbiol.">
        <title>Complete genome sequence of Corynebacterium casei LMG S-19264T (=DSM 44701T), isolated from a smear-ripened cheese.</title>
        <authorList>
            <consortium name="US DOE Joint Genome Institute (JGI-PGF)"/>
            <person name="Walter F."/>
            <person name="Albersmeier A."/>
            <person name="Kalinowski J."/>
            <person name="Ruckert C."/>
        </authorList>
    </citation>
    <scope>NUCLEOTIDE SEQUENCE</scope>
    <source>
        <strain evidence="5">CGMCC 1.6293</strain>
    </source>
</reference>
<evidence type="ECO:0000256" key="1">
    <source>
        <dbReference type="ARBA" id="ARBA00022729"/>
    </source>
</evidence>
<evidence type="ECO:0000259" key="4">
    <source>
        <dbReference type="Pfam" id="PF13778"/>
    </source>
</evidence>
<comment type="caution">
    <text evidence="5">The sequence shown here is derived from an EMBL/GenBank/DDBJ whole genome shotgun (WGS) entry which is preliminary data.</text>
</comment>
<feature type="domain" description="DUF4174" evidence="4">
    <location>
        <begin position="39"/>
        <end position="140"/>
    </location>
</feature>
<name>A0A917SJU1_9RHOB</name>
<keyword evidence="6" id="KW-1185">Reference proteome</keyword>
<dbReference type="InterPro" id="IPR025232">
    <property type="entry name" value="DUF4174"/>
</dbReference>
<evidence type="ECO:0000256" key="3">
    <source>
        <dbReference type="SAM" id="SignalP"/>
    </source>
</evidence>